<evidence type="ECO:0000313" key="6">
    <source>
        <dbReference type="EMBL" id="CRJ82156.1"/>
    </source>
</evidence>
<dbReference type="InterPro" id="IPR023631">
    <property type="entry name" value="Amidase_dom"/>
</dbReference>
<evidence type="ECO:0000256" key="3">
    <source>
        <dbReference type="ARBA" id="ARBA00012922"/>
    </source>
</evidence>
<dbReference type="GO" id="GO:0004040">
    <property type="term" value="F:amidase activity"/>
    <property type="evidence" value="ECO:0007669"/>
    <property type="project" value="UniProtKB-EC"/>
</dbReference>
<comment type="similarity">
    <text evidence="2">Belongs to the amidase family.</text>
</comment>
<dbReference type="PROSITE" id="PS00571">
    <property type="entry name" value="AMIDASES"/>
    <property type="match status" value="1"/>
</dbReference>
<evidence type="ECO:0000313" key="7">
    <source>
        <dbReference type="Proteomes" id="UP000044602"/>
    </source>
</evidence>
<dbReference type="CDD" id="cd22997">
    <property type="entry name" value="GT_LH"/>
    <property type="match status" value="1"/>
</dbReference>
<dbReference type="Proteomes" id="UP000044602">
    <property type="component" value="Unassembled WGS sequence"/>
</dbReference>
<sequence>MMQLQQMSDPAPETYLDRAAAKRAHQLAQIPAEWRLASIPSVSSAPSALAYIRSHGLLTTEELHITETCDAAVLLHKLARGELSSLQVVRAFAKRAAIAHQLTTCCTEILFDEAFAEAQRLDDVLARTGKTVGPLHGLPVSIKDCLDIKGKDSTVGWVGLVGKPAARDSNTAQVLRKLGAVFYVKTNVPQSMMMSDSYNHVWGQCVGALNRNLISGGSSGGESTLISARGSILGVGTDIGGSIRIPAALTGLYGLSPTLSRHTYERGGPRQHIVRPVAGPLAGTLSGIETYMKAFQEGEPWKVDSQVAPIPWRSECCVIPSTKRLRIGYIIDDGVVKTQPPVERAVQETIAALKAAGHEMIEWDASSHARAYDLWEKAILSDGGLACKKLCDMSGEPLIEGLGKGSHLAKISGTLKWLEDPKNKKYDDDLVIMIDAYDVWFQLPPETLVARYHALRAAEDKRIAQRMGKAFAREKISSKVIFSASKRCGPNEIRSVACYPVPESPLPNDIYGAVTDTMDGPSQWAGLRTRHLVSGFVVGPVKDMRRIFQRANRNMVKCLEGDQKGDKYYLPKCHKGSDQSFFNEMFGQQEYHREVMRRHHRNAWDRFLDGMVPTRPGAPRRPHKIETLLIDDPLNPSFDHQLMSDPDYHVDQRYEFGIMVDHFSEVSHQTSNALHDTTFVNHSAPLGPQVDKPAHGQKIICSPRAPMPRDLVDSTGGLELFAEQGRPRWEQLPLYSEVCNGVIPVVAHHNWVNKKPIDTLWPSMWWTGHARQLLEARRAQAKDKIERKHVGGVDTDTGKSLTWDDLCPAEWEKDVFLD</sequence>
<dbReference type="STRING" id="100787.A0A0G4KES6"/>
<dbReference type="SUPFAM" id="SSF75304">
    <property type="entry name" value="Amidase signature (AS) enzymes"/>
    <property type="match status" value="1"/>
</dbReference>
<organism evidence="6 7">
    <name type="scientific">Verticillium longisporum</name>
    <name type="common">Verticillium dahliae var. longisporum</name>
    <dbReference type="NCBI Taxonomy" id="100787"/>
    <lineage>
        <taxon>Eukaryota</taxon>
        <taxon>Fungi</taxon>
        <taxon>Dikarya</taxon>
        <taxon>Ascomycota</taxon>
        <taxon>Pezizomycotina</taxon>
        <taxon>Sordariomycetes</taxon>
        <taxon>Hypocreomycetidae</taxon>
        <taxon>Glomerellales</taxon>
        <taxon>Plectosphaerellaceae</taxon>
        <taxon>Verticillium</taxon>
    </lineage>
</organism>
<reference evidence="6 7" key="1">
    <citation type="submission" date="2015-05" db="EMBL/GenBank/DDBJ databases">
        <authorList>
            <person name="Wang D.B."/>
            <person name="Wang M."/>
        </authorList>
    </citation>
    <scope>NUCLEOTIDE SEQUENCE [LARGE SCALE GENOMIC DNA]</scope>
    <source>
        <strain evidence="6">VL1</strain>
    </source>
</reference>
<dbReference type="Pfam" id="PF01425">
    <property type="entry name" value="Amidase"/>
    <property type="match status" value="1"/>
</dbReference>
<dbReference type="EC" id="3.5.1.4" evidence="3"/>
<dbReference type="AlphaFoldDB" id="A0A0G4KES6"/>
<evidence type="ECO:0000256" key="4">
    <source>
        <dbReference type="ARBA" id="ARBA00022801"/>
    </source>
</evidence>
<dbReference type="Gene3D" id="3.90.1300.10">
    <property type="entry name" value="Amidase signature (AS) domain"/>
    <property type="match status" value="1"/>
</dbReference>
<evidence type="ECO:0000256" key="2">
    <source>
        <dbReference type="ARBA" id="ARBA00009199"/>
    </source>
</evidence>
<evidence type="ECO:0000256" key="1">
    <source>
        <dbReference type="ARBA" id="ARBA00001311"/>
    </source>
</evidence>
<evidence type="ECO:0000259" key="5">
    <source>
        <dbReference type="Pfam" id="PF01425"/>
    </source>
</evidence>
<comment type="catalytic activity">
    <reaction evidence="1">
        <text>a monocarboxylic acid amide + H2O = a monocarboxylate + NH4(+)</text>
        <dbReference type="Rhea" id="RHEA:12020"/>
        <dbReference type="ChEBI" id="CHEBI:15377"/>
        <dbReference type="ChEBI" id="CHEBI:28938"/>
        <dbReference type="ChEBI" id="CHEBI:35757"/>
        <dbReference type="ChEBI" id="CHEBI:83628"/>
        <dbReference type="EC" id="3.5.1.4"/>
    </reaction>
</comment>
<dbReference type="PANTHER" id="PTHR46072:SF1">
    <property type="entry name" value="AMIDASE"/>
    <property type="match status" value="1"/>
</dbReference>
<feature type="domain" description="Amidase" evidence="5">
    <location>
        <begin position="88"/>
        <end position="473"/>
    </location>
</feature>
<gene>
    <name evidence="6" type="ORF">BN1708_009007</name>
</gene>
<dbReference type="PANTHER" id="PTHR46072">
    <property type="entry name" value="AMIDASE-RELATED-RELATED"/>
    <property type="match status" value="1"/>
</dbReference>
<dbReference type="InterPro" id="IPR036928">
    <property type="entry name" value="AS_sf"/>
</dbReference>
<protein>
    <recommendedName>
        <fullName evidence="3">amidase</fullName>
        <ecNumber evidence="3">3.5.1.4</ecNumber>
    </recommendedName>
</protein>
<dbReference type="InterPro" id="IPR020556">
    <property type="entry name" value="Amidase_CS"/>
</dbReference>
<name>A0A0G4KES6_VERLO</name>
<dbReference type="EMBL" id="CVQH01000003">
    <property type="protein sequence ID" value="CRJ82156.1"/>
    <property type="molecule type" value="Genomic_DNA"/>
</dbReference>
<keyword evidence="7" id="KW-1185">Reference proteome</keyword>
<proteinExistence type="inferred from homology"/>
<accession>A0A0G4KES6</accession>
<keyword evidence="4" id="KW-0378">Hydrolase</keyword>